<protein>
    <submittedName>
        <fullName evidence="1">Uncharacterized protein</fullName>
    </submittedName>
</protein>
<dbReference type="HOGENOM" id="CLU_177463_0_0_2"/>
<dbReference type="GeneID" id="24806058"/>
<dbReference type="OrthoDB" id="130362at2157"/>
<accession>A0A0E3S6F9</accession>
<name>A0A0E3S6F9_9EURY</name>
<proteinExistence type="predicted"/>
<organism evidence="1 2">
    <name type="scientific">Methanosarcina lacustris Z-7289</name>
    <dbReference type="NCBI Taxonomy" id="1434111"/>
    <lineage>
        <taxon>Archaea</taxon>
        <taxon>Methanobacteriati</taxon>
        <taxon>Methanobacteriota</taxon>
        <taxon>Stenosarchaea group</taxon>
        <taxon>Methanomicrobia</taxon>
        <taxon>Methanosarcinales</taxon>
        <taxon>Methanosarcinaceae</taxon>
        <taxon>Methanosarcina</taxon>
    </lineage>
</organism>
<dbReference type="RefSeq" id="WP_198143872.1">
    <property type="nucleotide sequence ID" value="NZ_CP009515.1"/>
</dbReference>
<evidence type="ECO:0000313" key="1">
    <source>
        <dbReference type="EMBL" id="AKB74578.1"/>
    </source>
</evidence>
<sequence length="73" mass="8926">MDDSKEYQLYLEALDEENSAWKRRTAVKRLSEFKTEESLYYLNELIVDRYCIVPDWLKTIAREYYVCLCLEFL</sequence>
<dbReference type="PATRIC" id="fig|1434111.4.peg.1716"/>
<dbReference type="STRING" id="1434111.MSLAZ_1317"/>
<dbReference type="KEGG" id="mls:MSLAZ_1317"/>
<dbReference type="Proteomes" id="UP000033072">
    <property type="component" value="Chromosome"/>
</dbReference>
<reference evidence="1 2" key="1">
    <citation type="submission" date="2014-07" db="EMBL/GenBank/DDBJ databases">
        <title>Methanogenic archaea and the global carbon cycle.</title>
        <authorList>
            <person name="Henriksen J.R."/>
            <person name="Luke J."/>
            <person name="Reinhart S."/>
            <person name="Benedict M.N."/>
            <person name="Youngblut N.D."/>
            <person name="Metcalf M.E."/>
            <person name="Whitaker R.J."/>
            <person name="Metcalf W.W."/>
        </authorList>
    </citation>
    <scope>NUCLEOTIDE SEQUENCE [LARGE SCALE GENOMIC DNA]</scope>
    <source>
        <strain evidence="1 2">Z-7289</strain>
    </source>
</reference>
<keyword evidence="2" id="KW-1185">Reference proteome</keyword>
<gene>
    <name evidence="1" type="ORF">MSLAZ_1317</name>
</gene>
<evidence type="ECO:0000313" key="2">
    <source>
        <dbReference type="Proteomes" id="UP000033072"/>
    </source>
</evidence>
<dbReference type="EMBL" id="CP009515">
    <property type="protein sequence ID" value="AKB74578.1"/>
    <property type="molecule type" value="Genomic_DNA"/>
</dbReference>
<dbReference type="AlphaFoldDB" id="A0A0E3S6F9"/>